<comment type="subcellular location">
    <subcellularLocation>
        <location evidence="1 7">Cell membrane</location>
        <topology evidence="1 7">Multi-pass membrane protein</topology>
    </subcellularLocation>
</comment>
<evidence type="ECO:0000256" key="4">
    <source>
        <dbReference type="ARBA" id="ARBA00022692"/>
    </source>
</evidence>
<feature type="transmembrane region" description="Helical" evidence="7">
    <location>
        <begin position="147"/>
        <end position="167"/>
    </location>
</feature>
<evidence type="ECO:0000313" key="8">
    <source>
        <dbReference type="EMBL" id="SOC17709.1"/>
    </source>
</evidence>
<evidence type="ECO:0000256" key="5">
    <source>
        <dbReference type="ARBA" id="ARBA00022989"/>
    </source>
</evidence>
<dbReference type="InterPro" id="IPR002771">
    <property type="entry name" value="Multi_antbiot-R_MarC"/>
</dbReference>
<dbReference type="PANTHER" id="PTHR33508:SF1">
    <property type="entry name" value="UPF0056 MEMBRANE PROTEIN YHCE"/>
    <property type="match status" value="1"/>
</dbReference>
<gene>
    <name evidence="8" type="ORF">SAMN05421512_10959</name>
</gene>
<dbReference type="NCBIfam" id="TIGR00427">
    <property type="entry name" value="NAAT family transporter"/>
    <property type="match status" value="1"/>
</dbReference>
<evidence type="ECO:0000256" key="2">
    <source>
        <dbReference type="ARBA" id="ARBA00009784"/>
    </source>
</evidence>
<comment type="similarity">
    <text evidence="2 7">Belongs to the UPF0056 (MarC) family.</text>
</comment>
<dbReference type="EMBL" id="OBML01000009">
    <property type="protein sequence ID" value="SOC17709.1"/>
    <property type="molecule type" value="Genomic_DNA"/>
</dbReference>
<feature type="transmembrane region" description="Helical" evidence="7">
    <location>
        <begin position="6"/>
        <end position="29"/>
    </location>
</feature>
<evidence type="ECO:0000256" key="7">
    <source>
        <dbReference type="RuleBase" id="RU362048"/>
    </source>
</evidence>
<dbReference type="PANTHER" id="PTHR33508">
    <property type="entry name" value="UPF0056 MEMBRANE PROTEIN YHCE"/>
    <property type="match status" value="1"/>
</dbReference>
<keyword evidence="6 7" id="KW-0472">Membrane</keyword>
<accession>A0A285TD79</accession>
<evidence type="ECO:0000313" key="9">
    <source>
        <dbReference type="Proteomes" id="UP000219331"/>
    </source>
</evidence>
<feature type="transmembrane region" description="Helical" evidence="7">
    <location>
        <begin position="188"/>
        <end position="206"/>
    </location>
</feature>
<feature type="transmembrane region" description="Helical" evidence="7">
    <location>
        <begin position="73"/>
        <end position="93"/>
    </location>
</feature>
<keyword evidence="9" id="KW-1185">Reference proteome</keyword>
<dbReference type="OrthoDB" id="21094at2"/>
<proteinExistence type="inferred from homology"/>
<evidence type="ECO:0000256" key="3">
    <source>
        <dbReference type="ARBA" id="ARBA00022475"/>
    </source>
</evidence>
<reference evidence="8 9" key="1">
    <citation type="submission" date="2017-08" db="EMBL/GenBank/DDBJ databases">
        <authorList>
            <person name="de Groot N.N."/>
        </authorList>
    </citation>
    <scope>NUCLEOTIDE SEQUENCE [LARGE SCALE GENOMIC DNA]</scope>
    <source>
        <strain evidence="8 9">USBA 352</strain>
    </source>
</reference>
<sequence length="210" mass="21735">MDIAFFLKVFAALFAIMSPVANLPVFLSLTSDRDAAGKRAVALTATLGLVAGSLIVFFGGEAILSLFGISIDGFRLAGGLLILLIALSMLHGGESSAQAGTDAEKEHHQSVDNPGIYPLTVPMLLGPGSISTIVIFREQASGTGEEIALVAALAAMVVVLSATFFAAPMLSRVLNRTAISIMSRLMGMILAAIAMEMMVTSLKALLPGLA</sequence>
<organism evidence="8 9">
    <name type="scientific">Stappia indica</name>
    <dbReference type="NCBI Taxonomy" id="538381"/>
    <lineage>
        <taxon>Bacteria</taxon>
        <taxon>Pseudomonadati</taxon>
        <taxon>Pseudomonadota</taxon>
        <taxon>Alphaproteobacteria</taxon>
        <taxon>Hyphomicrobiales</taxon>
        <taxon>Stappiaceae</taxon>
        <taxon>Stappia</taxon>
    </lineage>
</organism>
<dbReference type="GO" id="GO:0005886">
    <property type="term" value="C:plasma membrane"/>
    <property type="evidence" value="ECO:0007669"/>
    <property type="project" value="UniProtKB-SubCell"/>
</dbReference>
<feature type="transmembrane region" description="Helical" evidence="7">
    <location>
        <begin position="114"/>
        <end position="135"/>
    </location>
</feature>
<keyword evidence="3" id="KW-1003">Cell membrane</keyword>
<dbReference type="AlphaFoldDB" id="A0A285TD79"/>
<keyword evidence="5 7" id="KW-1133">Transmembrane helix</keyword>
<dbReference type="RefSeq" id="WP_097175644.1">
    <property type="nucleotide sequence ID" value="NZ_OBML01000009.1"/>
</dbReference>
<feature type="transmembrane region" description="Helical" evidence="7">
    <location>
        <begin position="41"/>
        <end position="67"/>
    </location>
</feature>
<name>A0A285TD79_9HYPH</name>
<keyword evidence="4 7" id="KW-0812">Transmembrane</keyword>
<evidence type="ECO:0000256" key="6">
    <source>
        <dbReference type="ARBA" id="ARBA00023136"/>
    </source>
</evidence>
<protein>
    <recommendedName>
        <fullName evidence="7">UPF0056 membrane protein</fullName>
    </recommendedName>
</protein>
<evidence type="ECO:0000256" key="1">
    <source>
        <dbReference type="ARBA" id="ARBA00004651"/>
    </source>
</evidence>
<dbReference type="Pfam" id="PF01914">
    <property type="entry name" value="MarC"/>
    <property type="match status" value="1"/>
</dbReference>
<dbReference type="STRING" id="538381.GCA_001696535_02339"/>
<dbReference type="Proteomes" id="UP000219331">
    <property type="component" value="Unassembled WGS sequence"/>
</dbReference>